<gene>
    <name evidence="3" type="ORF">Plil01_001679100</name>
</gene>
<reference evidence="3" key="1">
    <citation type="submission" date="2023-04" db="EMBL/GenBank/DDBJ databases">
        <title>Phytophthora lilii NBRC 32176.</title>
        <authorList>
            <person name="Ichikawa N."/>
            <person name="Sato H."/>
            <person name="Tonouchi N."/>
        </authorList>
    </citation>
    <scope>NUCLEOTIDE SEQUENCE</scope>
    <source>
        <strain evidence="3">NBRC 32176</strain>
    </source>
</reference>
<dbReference type="OrthoDB" id="125802at2759"/>
<keyword evidence="2" id="KW-0812">Transmembrane</keyword>
<proteinExistence type="predicted"/>
<accession>A0A9W6XNZ3</accession>
<feature type="transmembrane region" description="Helical" evidence="2">
    <location>
        <begin position="43"/>
        <end position="68"/>
    </location>
</feature>
<comment type="caution">
    <text evidence="3">The sequence shown here is derived from an EMBL/GenBank/DDBJ whole genome shotgun (WGS) entry which is preliminary data.</text>
</comment>
<feature type="region of interest" description="Disordered" evidence="1">
    <location>
        <begin position="1"/>
        <end position="25"/>
    </location>
</feature>
<keyword evidence="2" id="KW-1133">Transmembrane helix</keyword>
<evidence type="ECO:0000313" key="4">
    <source>
        <dbReference type="Proteomes" id="UP001165083"/>
    </source>
</evidence>
<evidence type="ECO:0000256" key="2">
    <source>
        <dbReference type="SAM" id="Phobius"/>
    </source>
</evidence>
<keyword evidence="2" id="KW-0472">Membrane</keyword>
<evidence type="ECO:0000313" key="3">
    <source>
        <dbReference type="EMBL" id="GMF42603.1"/>
    </source>
</evidence>
<keyword evidence="4" id="KW-1185">Reference proteome</keyword>
<evidence type="ECO:0000256" key="1">
    <source>
        <dbReference type="SAM" id="MobiDB-lite"/>
    </source>
</evidence>
<dbReference type="AlphaFoldDB" id="A0A9W6XNZ3"/>
<feature type="transmembrane region" description="Helical" evidence="2">
    <location>
        <begin position="100"/>
        <end position="125"/>
    </location>
</feature>
<dbReference type="EMBL" id="BSXW01002491">
    <property type="protein sequence ID" value="GMF42603.1"/>
    <property type="molecule type" value="Genomic_DNA"/>
</dbReference>
<dbReference type="Proteomes" id="UP001165083">
    <property type="component" value="Unassembled WGS sequence"/>
</dbReference>
<organism evidence="3 4">
    <name type="scientific">Phytophthora lilii</name>
    <dbReference type="NCBI Taxonomy" id="2077276"/>
    <lineage>
        <taxon>Eukaryota</taxon>
        <taxon>Sar</taxon>
        <taxon>Stramenopiles</taxon>
        <taxon>Oomycota</taxon>
        <taxon>Peronosporomycetes</taxon>
        <taxon>Peronosporales</taxon>
        <taxon>Peronosporaceae</taxon>
        <taxon>Phytophthora</taxon>
    </lineage>
</organism>
<protein>
    <submittedName>
        <fullName evidence="3">Unnamed protein product</fullName>
    </submittedName>
</protein>
<name>A0A9W6XNZ3_9STRA</name>
<sequence>MRPRQRASMEGALPRKSTLGSSLEPRPSVTDLVIAEVASFHDVFGYLGIPMIVVFVLSAVWTFTLAYIQVHATEMANSVMNTTNFDNGEFWLLPHPEDSIVISSAVMLSLFGIGYTALVVMMLLFSRVRHKEKITNGTVNSAPGVDSGANAVAEPSACKATKFYAFIEWMSHKCSMPQDIRDHYFVSTAPLMRI</sequence>